<accession>A0A0D8XRI3</accession>
<evidence type="ECO:0000313" key="3">
    <source>
        <dbReference type="Proteomes" id="UP000053766"/>
    </source>
</evidence>
<gene>
    <name evidence="2" type="ORF">DICVIV_08937</name>
</gene>
<feature type="chain" id="PRO_5002336138" evidence="1">
    <location>
        <begin position="23"/>
        <end position="66"/>
    </location>
</feature>
<evidence type="ECO:0000256" key="1">
    <source>
        <dbReference type="SAM" id="SignalP"/>
    </source>
</evidence>
<feature type="signal peptide" evidence="1">
    <location>
        <begin position="1"/>
        <end position="22"/>
    </location>
</feature>
<name>A0A0D8XRI3_DICVI</name>
<dbReference type="AlphaFoldDB" id="A0A0D8XRI3"/>
<reference evidence="3" key="2">
    <citation type="journal article" date="2016" name="Sci. Rep.">
        <title>Dictyocaulus viviparus genome, variome and transcriptome elucidate lungworm biology and support future intervention.</title>
        <authorList>
            <person name="McNulty S.N."/>
            <person name="Strube C."/>
            <person name="Rosa B.A."/>
            <person name="Martin J.C."/>
            <person name="Tyagi R."/>
            <person name="Choi Y.J."/>
            <person name="Wang Q."/>
            <person name="Hallsworth Pepin K."/>
            <person name="Zhang X."/>
            <person name="Ozersky P."/>
            <person name="Wilson R.K."/>
            <person name="Sternberg P.W."/>
            <person name="Gasser R.B."/>
            <person name="Mitreva M."/>
        </authorList>
    </citation>
    <scope>NUCLEOTIDE SEQUENCE [LARGE SCALE GENOMIC DNA]</scope>
    <source>
        <strain evidence="3">HannoverDv2000</strain>
    </source>
</reference>
<evidence type="ECO:0000313" key="2">
    <source>
        <dbReference type="EMBL" id="KJH45011.1"/>
    </source>
</evidence>
<keyword evidence="3" id="KW-1185">Reference proteome</keyword>
<sequence length="66" mass="7404">MKSLMIIWCLLVLLCVTELTSAKGKVIDIFNGGGGDIIGLRRTNNSNHNYGNVGDRMRHVDEHENY</sequence>
<proteinExistence type="predicted"/>
<dbReference type="Proteomes" id="UP000053766">
    <property type="component" value="Unassembled WGS sequence"/>
</dbReference>
<keyword evidence="1" id="KW-0732">Signal</keyword>
<organism evidence="2 3">
    <name type="scientific">Dictyocaulus viviparus</name>
    <name type="common">Bovine lungworm</name>
    <dbReference type="NCBI Taxonomy" id="29172"/>
    <lineage>
        <taxon>Eukaryota</taxon>
        <taxon>Metazoa</taxon>
        <taxon>Ecdysozoa</taxon>
        <taxon>Nematoda</taxon>
        <taxon>Chromadorea</taxon>
        <taxon>Rhabditida</taxon>
        <taxon>Rhabditina</taxon>
        <taxon>Rhabditomorpha</taxon>
        <taxon>Strongyloidea</taxon>
        <taxon>Metastrongylidae</taxon>
        <taxon>Dictyocaulus</taxon>
    </lineage>
</organism>
<protein>
    <submittedName>
        <fullName evidence="2">Uncharacterized protein</fullName>
    </submittedName>
</protein>
<reference evidence="2 3" key="1">
    <citation type="submission" date="2013-11" db="EMBL/GenBank/DDBJ databases">
        <title>Draft genome of the bovine lungworm Dictyocaulus viviparus.</title>
        <authorList>
            <person name="Mitreva M."/>
        </authorList>
    </citation>
    <scope>NUCLEOTIDE SEQUENCE [LARGE SCALE GENOMIC DNA]</scope>
    <source>
        <strain evidence="2 3">HannoverDv2000</strain>
    </source>
</reference>
<dbReference type="EMBL" id="KN716433">
    <property type="protein sequence ID" value="KJH45011.1"/>
    <property type="molecule type" value="Genomic_DNA"/>
</dbReference>